<evidence type="ECO:0000256" key="4">
    <source>
        <dbReference type="ARBA" id="ARBA00022741"/>
    </source>
</evidence>
<evidence type="ECO:0000259" key="9">
    <source>
        <dbReference type="PROSITE" id="PS50011"/>
    </source>
</evidence>
<evidence type="ECO:0000256" key="6">
    <source>
        <dbReference type="ARBA" id="ARBA00022840"/>
    </source>
</evidence>
<evidence type="ECO:0000313" key="10">
    <source>
        <dbReference type="EMBL" id="CAJ0964135.1"/>
    </source>
</evidence>
<dbReference type="EC" id="2.7.11.1" evidence="1"/>
<evidence type="ECO:0000256" key="7">
    <source>
        <dbReference type="ARBA" id="ARBA00047899"/>
    </source>
</evidence>
<accession>A0ABN9MBJ2</accession>
<keyword evidence="4" id="KW-0547">Nucleotide-binding</keyword>
<comment type="catalytic activity">
    <reaction evidence="8">
        <text>L-seryl-[protein] + ATP = O-phospho-L-seryl-[protein] + ADP + H(+)</text>
        <dbReference type="Rhea" id="RHEA:17989"/>
        <dbReference type="Rhea" id="RHEA-COMP:9863"/>
        <dbReference type="Rhea" id="RHEA-COMP:11604"/>
        <dbReference type="ChEBI" id="CHEBI:15378"/>
        <dbReference type="ChEBI" id="CHEBI:29999"/>
        <dbReference type="ChEBI" id="CHEBI:30616"/>
        <dbReference type="ChEBI" id="CHEBI:83421"/>
        <dbReference type="ChEBI" id="CHEBI:456216"/>
        <dbReference type="EC" id="2.7.11.1"/>
    </reaction>
</comment>
<evidence type="ECO:0000256" key="2">
    <source>
        <dbReference type="ARBA" id="ARBA00022527"/>
    </source>
</evidence>
<dbReference type="SUPFAM" id="SSF56112">
    <property type="entry name" value="Protein kinase-like (PK-like)"/>
    <property type="match status" value="1"/>
</dbReference>
<comment type="caution">
    <text evidence="10">The sequence shown here is derived from an EMBL/GenBank/DDBJ whole genome shotgun (WGS) entry which is preliminary data.</text>
</comment>
<dbReference type="PANTHER" id="PTHR24356">
    <property type="entry name" value="SERINE/THREONINE-PROTEIN KINASE"/>
    <property type="match status" value="1"/>
</dbReference>
<comment type="catalytic activity">
    <reaction evidence="7">
        <text>L-threonyl-[protein] + ATP = O-phospho-L-threonyl-[protein] + ADP + H(+)</text>
        <dbReference type="Rhea" id="RHEA:46608"/>
        <dbReference type="Rhea" id="RHEA-COMP:11060"/>
        <dbReference type="Rhea" id="RHEA-COMP:11605"/>
        <dbReference type="ChEBI" id="CHEBI:15378"/>
        <dbReference type="ChEBI" id="CHEBI:30013"/>
        <dbReference type="ChEBI" id="CHEBI:30616"/>
        <dbReference type="ChEBI" id="CHEBI:61977"/>
        <dbReference type="ChEBI" id="CHEBI:456216"/>
        <dbReference type="EC" id="2.7.11.1"/>
    </reaction>
</comment>
<evidence type="ECO:0000256" key="1">
    <source>
        <dbReference type="ARBA" id="ARBA00012513"/>
    </source>
</evidence>
<keyword evidence="5" id="KW-0418">Kinase</keyword>
<evidence type="ECO:0000256" key="3">
    <source>
        <dbReference type="ARBA" id="ARBA00022679"/>
    </source>
</evidence>
<dbReference type="PROSITE" id="PS50011">
    <property type="entry name" value="PROTEIN_KINASE_DOM"/>
    <property type="match status" value="1"/>
</dbReference>
<dbReference type="InterPro" id="IPR000719">
    <property type="entry name" value="Prot_kinase_dom"/>
</dbReference>
<feature type="domain" description="Protein kinase" evidence="9">
    <location>
        <begin position="1"/>
        <end position="99"/>
    </location>
</feature>
<reference evidence="10" key="1">
    <citation type="submission" date="2023-07" db="EMBL/GenBank/DDBJ databases">
        <authorList>
            <person name="Stuckert A."/>
        </authorList>
    </citation>
    <scope>NUCLEOTIDE SEQUENCE</scope>
</reference>
<evidence type="ECO:0000256" key="5">
    <source>
        <dbReference type="ARBA" id="ARBA00022777"/>
    </source>
</evidence>
<sequence>MHLLFGLEYVSCGDFYSYLLMKGQLAIPSASFYAAELVCGIQYLHSKGIIHRETSSPRTSWWLKRAILRSQISVSQLTTCMETEQPLDMLEHKATWLLK</sequence>
<dbReference type="InterPro" id="IPR011009">
    <property type="entry name" value="Kinase-like_dom_sf"/>
</dbReference>
<keyword evidence="3" id="KW-0808">Transferase</keyword>
<dbReference type="EMBL" id="CAUEEQ010059124">
    <property type="protein sequence ID" value="CAJ0964135.1"/>
    <property type="molecule type" value="Genomic_DNA"/>
</dbReference>
<dbReference type="Proteomes" id="UP001176940">
    <property type="component" value="Unassembled WGS sequence"/>
</dbReference>
<name>A0ABN9MBJ2_9NEOB</name>
<evidence type="ECO:0000313" key="11">
    <source>
        <dbReference type="Proteomes" id="UP001176940"/>
    </source>
</evidence>
<proteinExistence type="predicted"/>
<dbReference type="Gene3D" id="1.10.510.10">
    <property type="entry name" value="Transferase(Phosphotransferase) domain 1"/>
    <property type="match status" value="1"/>
</dbReference>
<dbReference type="Gene3D" id="3.30.200.20">
    <property type="entry name" value="Phosphorylase Kinase, domain 1"/>
    <property type="match status" value="1"/>
</dbReference>
<dbReference type="PANTHER" id="PTHR24356:SF347">
    <property type="entry name" value="PROTEIN KINASE C DELTA TYPE HOMOLOG-RELATED"/>
    <property type="match status" value="1"/>
</dbReference>
<protein>
    <recommendedName>
        <fullName evidence="1">non-specific serine/threonine protein kinase</fullName>
        <ecNumber evidence="1">2.7.11.1</ecNumber>
    </recommendedName>
</protein>
<dbReference type="InterPro" id="IPR050236">
    <property type="entry name" value="Ser_Thr_kinase_AGC"/>
</dbReference>
<evidence type="ECO:0000256" key="8">
    <source>
        <dbReference type="ARBA" id="ARBA00048679"/>
    </source>
</evidence>
<keyword evidence="6" id="KW-0067">ATP-binding</keyword>
<organism evidence="10 11">
    <name type="scientific">Ranitomeya imitator</name>
    <name type="common">mimic poison frog</name>
    <dbReference type="NCBI Taxonomy" id="111125"/>
    <lineage>
        <taxon>Eukaryota</taxon>
        <taxon>Metazoa</taxon>
        <taxon>Chordata</taxon>
        <taxon>Craniata</taxon>
        <taxon>Vertebrata</taxon>
        <taxon>Euteleostomi</taxon>
        <taxon>Amphibia</taxon>
        <taxon>Batrachia</taxon>
        <taxon>Anura</taxon>
        <taxon>Neobatrachia</taxon>
        <taxon>Hyloidea</taxon>
        <taxon>Dendrobatidae</taxon>
        <taxon>Dendrobatinae</taxon>
        <taxon>Ranitomeya</taxon>
    </lineage>
</organism>
<keyword evidence="11" id="KW-1185">Reference proteome</keyword>
<keyword evidence="2" id="KW-0723">Serine/threonine-protein kinase</keyword>
<gene>
    <name evidence="10" type="ORF">RIMI_LOCUS18940806</name>
</gene>